<name>A0A9X1LJT8_9FLAO</name>
<feature type="transmembrane region" description="Helical" evidence="1">
    <location>
        <begin position="43"/>
        <end position="64"/>
    </location>
</feature>
<dbReference type="AlphaFoldDB" id="A0A9X1LJT8"/>
<dbReference type="EMBL" id="JAJBZG010000005">
    <property type="protein sequence ID" value="MCB7481629.1"/>
    <property type="molecule type" value="Genomic_DNA"/>
</dbReference>
<dbReference type="RefSeq" id="WP_229340770.1">
    <property type="nucleotide sequence ID" value="NZ_JAJBZG010000005.1"/>
</dbReference>
<comment type="caution">
    <text evidence="2">The sequence shown here is derived from an EMBL/GenBank/DDBJ whole genome shotgun (WGS) entry which is preliminary data.</text>
</comment>
<dbReference type="Proteomes" id="UP001139414">
    <property type="component" value="Unassembled WGS sequence"/>
</dbReference>
<keyword evidence="1" id="KW-0812">Transmembrane</keyword>
<reference evidence="2" key="1">
    <citation type="submission" date="2021-10" db="EMBL/GenBank/DDBJ databases">
        <title>Gramella sp. ASW11-100T, isolated from marine sediment.</title>
        <authorList>
            <person name="Xia C."/>
        </authorList>
    </citation>
    <scope>NUCLEOTIDE SEQUENCE</scope>
    <source>
        <strain evidence="2">ASW11-100</strain>
    </source>
</reference>
<evidence type="ECO:0000256" key="1">
    <source>
        <dbReference type="SAM" id="Phobius"/>
    </source>
</evidence>
<evidence type="ECO:0000313" key="3">
    <source>
        <dbReference type="Proteomes" id="UP001139414"/>
    </source>
</evidence>
<accession>A0A9X1LJT8</accession>
<organism evidence="2 3">
    <name type="scientific">Christiangramia sediminis</name>
    <dbReference type="NCBI Taxonomy" id="2881336"/>
    <lineage>
        <taxon>Bacteria</taxon>
        <taxon>Pseudomonadati</taxon>
        <taxon>Bacteroidota</taxon>
        <taxon>Flavobacteriia</taxon>
        <taxon>Flavobacteriales</taxon>
        <taxon>Flavobacteriaceae</taxon>
        <taxon>Christiangramia</taxon>
    </lineage>
</organism>
<proteinExistence type="predicted"/>
<keyword evidence="1" id="KW-0472">Membrane</keyword>
<evidence type="ECO:0000313" key="2">
    <source>
        <dbReference type="EMBL" id="MCB7481629.1"/>
    </source>
</evidence>
<keyword evidence="3" id="KW-1185">Reference proteome</keyword>
<feature type="transmembrane region" description="Helical" evidence="1">
    <location>
        <begin position="12"/>
        <end position="31"/>
    </location>
</feature>
<keyword evidence="1" id="KW-1133">Transmembrane helix</keyword>
<protein>
    <submittedName>
        <fullName evidence="2">Uncharacterized protein</fullName>
    </submittedName>
</protein>
<gene>
    <name evidence="2" type="ORF">LGQ90_10190</name>
</gene>
<sequence length="67" mass="7052">MSNNNHRDELGTGLTILSFCIPLAGAVVYFSKKDTQPNSARSACHAALWGFGIGLVLNILMTMAGGV</sequence>